<dbReference type="AlphaFoldDB" id="A0A7K1FLH4"/>
<dbReference type="SUPFAM" id="SSF102215">
    <property type="entry name" value="Creatininase"/>
    <property type="match status" value="1"/>
</dbReference>
<dbReference type="EMBL" id="WLYK01000002">
    <property type="protein sequence ID" value="MTD14239.1"/>
    <property type="molecule type" value="Genomic_DNA"/>
</dbReference>
<evidence type="ECO:0000313" key="6">
    <source>
        <dbReference type="EMBL" id="MTD14239.1"/>
    </source>
</evidence>
<reference evidence="6 7" key="1">
    <citation type="submission" date="2019-11" db="EMBL/GenBank/DDBJ databases">
        <authorList>
            <person name="Jiang L.-Q."/>
        </authorList>
    </citation>
    <scope>NUCLEOTIDE SEQUENCE [LARGE SCALE GENOMIC DNA]</scope>
    <source>
        <strain evidence="6 7">YIM 132087</strain>
    </source>
</reference>
<evidence type="ECO:0000256" key="2">
    <source>
        <dbReference type="ARBA" id="ARBA00022723"/>
    </source>
</evidence>
<dbReference type="PANTHER" id="PTHR35005:SF1">
    <property type="entry name" value="2-AMINO-5-FORMYLAMINO-6-RIBOSYLAMINOPYRIMIDIN-4(3H)-ONE 5'-MONOPHOSPHATE DEFORMYLASE"/>
    <property type="match status" value="1"/>
</dbReference>
<evidence type="ECO:0000256" key="3">
    <source>
        <dbReference type="ARBA" id="ARBA00022801"/>
    </source>
</evidence>
<comment type="caution">
    <text evidence="6">The sequence shown here is derived from an EMBL/GenBank/DDBJ whole genome shotgun (WGS) entry which is preliminary data.</text>
</comment>
<gene>
    <name evidence="6" type="ORF">GIS00_09800</name>
</gene>
<accession>A0A7K1FLH4</accession>
<keyword evidence="4" id="KW-0862">Zinc</keyword>
<comment type="similarity">
    <text evidence="5">Belongs to the creatininase superfamily.</text>
</comment>
<dbReference type="Proteomes" id="UP000460221">
    <property type="component" value="Unassembled WGS sequence"/>
</dbReference>
<name>A0A7K1FLH4_9ACTN</name>
<evidence type="ECO:0000256" key="5">
    <source>
        <dbReference type="ARBA" id="ARBA00024029"/>
    </source>
</evidence>
<dbReference type="GO" id="GO:0016811">
    <property type="term" value="F:hydrolase activity, acting on carbon-nitrogen (but not peptide) bonds, in linear amides"/>
    <property type="evidence" value="ECO:0007669"/>
    <property type="project" value="TreeGrafter"/>
</dbReference>
<organism evidence="6 7">
    <name type="scientific">Nakamurella alba</name>
    <dbReference type="NCBI Taxonomy" id="2665158"/>
    <lineage>
        <taxon>Bacteria</taxon>
        <taxon>Bacillati</taxon>
        <taxon>Actinomycetota</taxon>
        <taxon>Actinomycetes</taxon>
        <taxon>Nakamurellales</taxon>
        <taxon>Nakamurellaceae</taxon>
        <taxon>Nakamurella</taxon>
    </lineage>
</organism>
<evidence type="ECO:0000256" key="1">
    <source>
        <dbReference type="ARBA" id="ARBA00001947"/>
    </source>
</evidence>
<proteinExistence type="inferred from homology"/>
<dbReference type="RefSeq" id="WP_154768239.1">
    <property type="nucleotide sequence ID" value="NZ_WLYK01000002.1"/>
</dbReference>
<keyword evidence="7" id="KW-1185">Reference proteome</keyword>
<keyword evidence="3" id="KW-0378">Hydrolase</keyword>
<dbReference type="PANTHER" id="PTHR35005">
    <property type="entry name" value="3-DEHYDRO-SCYLLO-INOSOSE HYDROLASE"/>
    <property type="match status" value="1"/>
</dbReference>
<dbReference type="Pfam" id="PF02633">
    <property type="entry name" value="Creatininase"/>
    <property type="match status" value="1"/>
</dbReference>
<dbReference type="Gene3D" id="3.40.50.10310">
    <property type="entry name" value="Creatininase"/>
    <property type="match status" value="1"/>
</dbReference>
<protein>
    <submittedName>
        <fullName evidence="6">Creatininase family protein</fullName>
    </submittedName>
</protein>
<dbReference type="GO" id="GO:0046872">
    <property type="term" value="F:metal ion binding"/>
    <property type="evidence" value="ECO:0007669"/>
    <property type="project" value="UniProtKB-KW"/>
</dbReference>
<keyword evidence="2" id="KW-0479">Metal-binding</keyword>
<dbReference type="InterPro" id="IPR003785">
    <property type="entry name" value="Creatininase/forma_Hydrolase"/>
</dbReference>
<sequence length="251" mass="26255">MSTHHSSPDLGALLAAGSVPLLPFGAFEQHGPHLPLSTDTIMARALAERLCPVVDGVLLPAVEYGQTTGNDGFPGTLSLSFDTVRAIAGDLISALHRQGARALVIVNGDFGNRAPLALAARDAKERNGFPVLVLNYPGMTEAFAAIGTSRPAGFGLHHADELETSIVLAVAPEAVDMSRAVAEYPVFPPDFPDAEYGMAELGATGVFGDPTHATAEKGEALLDALTAAAARLIGDFLRLHPQDRTGDRTRD</sequence>
<dbReference type="GO" id="GO:0009231">
    <property type="term" value="P:riboflavin biosynthetic process"/>
    <property type="evidence" value="ECO:0007669"/>
    <property type="project" value="TreeGrafter"/>
</dbReference>
<dbReference type="InterPro" id="IPR024087">
    <property type="entry name" value="Creatininase-like_sf"/>
</dbReference>
<comment type="cofactor">
    <cofactor evidence="1">
        <name>Zn(2+)</name>
        <dbReference type="ChEBI" id="CHEBI:29105"/>
    </cofactor>
</comment>
<evidence type="ECO:0000256" key="4">
    <source>
        <dbReference type="ARBA" id="ARBA00022833"/>
    </source>
</evidence>
<evidence type="ECO:0000313" key="7">
    <source>
        <dbReference type="Proteomes" id="UP000460221"/>
    </source>
</evidence>